<dbReference type="AlphaFoldDB" id="A0A128F1H9"/>
<reference evidence="7" key="1">
    <citation type="submission" date="2016-02" db="EMBL/GenBank/DDBJ databases">
        <authorList>
            <person name="Rodrigo-Torres Lidia"/>
            <person name="Arahal R.David."/>
        </authorList>
    </citation>
    <scope>NUCLEOTIDE SEQUENCE [LARGE SCALE GENOMIC DNA]</scope>
    <source>
        <strain evidence="7">CECT 9029</strain>
    </source>
</reference>
<keyword evidence="3" id="KW-0270">Exopolysaccharide synthesis</keyword>
<dbReference type="PANTHER" id="PTHR24045:SF0">
    <property type="entry name" value="N-ACETYLGLUCOSAMINE-1-PHOSPHOTRANSFERASE SUBUNITS ALPHA_BETA"/>
    <property type="match status" value="1"/>
</dbReference>
<dbReference type="Pfam" id="PF17102">
    <property type="entry name" value="Stealth_CR3"/>
    <property type="match status" value="1"/>
</dbReference>
<dbReference type="GO" id="GO:0016772">
    <property type="term" value="F:transferase activity, transferring phosphorus-containing groups"/>
    <property type="evidence" value="ECO:0007669"/>
    <property type="project" value="InterPro"/>
</dbReference>
<keyword evidence="7" id="KW-1185">Reference proteome</keyword>
<dbReference type="InterPro" id="IPR031357">
    <property type="entry name" value="Stealth_CR3"/>
</dbReference>
<dbReference type="GO" id="GO:0000271">
    <property type="term" value="P:polysaccharide biosynthetic process"/>
    <property type="evidence" value="ECO:0007669"/>
    <property type="project" value="UniProtKB-KW"/>
</dbReference>
<evidence type="ECO:0000313" key="7">
    <source>
        <dbReference type="Proteomes" id="UP000071641"/>
    </source>
</evidence>
<comment type="similarity">
    <text evidence="1">Belongs to the stealth family.</text>
</comment>
<dbReference type="EC" id="2.7.-.-" evidence="6"/>
<evidence type="ECO:0000313" key="6">
    <source>
        <dbReference type="EMBL" id="CZF80141.1"/>
    </source>
</evidence>
<name>A0A128F1H9_9GAMM</name>
<evidence type="ECO:0000256" key="3">
    <source>
        <dbReference type="ARBA" id="ARBA00023169"/>
    </source>
</evidence>
<evidence type="ECO:0000256" key="2">
    <source>
        <dbReference type="ARBA" id="ARBA00022679"/>
    </source>
</evidence>
<evidence type="ECO:0000259" key="4">
    <source>
        <dbReference type="Pfam" id="PF11380"/>
    </source>
</evidence>
<gene>
    <name evidence="6" type="primary">sacB</name>
    <name evidence="6" type="ORF">GCE9029_01877</name>
</gene>
<dbReference type="RefSeq" id="WP_062662874.1">
    <property type="nucleotide sequence ID" value="NZ_FIZX01000001.1"/>
</dbReference>
<organism evidence="6 7">
    <name type="scientific">Grimontia celer</name>
    <dbReference type="NCBI Taxonomy" id="1796497"/>
    <lineage>
        <taxon>Bacteria</taxon>
        <taxon>Pseudomonadati</taxon>
        <taxon>Pseudomonadota</taxon>
        <taxon>Gammaproteobacteria</taxon>
        <taxon>Vibrionales</taxon>
        <taxon>Vibrionaceae</taxon>
        <taxon>Grimontia</taxon>
    </lineage>
</organism>
<proteinExistence type="inferred from homology"/>
<dbReference type="InterPro" id="IPR047141">
    <property type="entry name" value="Stealth"/>
</dbReference>
<dbReference type="Proteomes" id="UP000071641">
    <property type="component" value="Unassembled WGS sequence"/>
</dbReference>
<protein>
    <submittedName>
        <fullName evidence="6">Capsular polysaccharide phosphotransferase SacB</fullName>
        <ecNumber evidence="6">2.7.-.-</ecNumber>
    </submittedName>
</protein>
<accession>A0A128F1H9</accession>
<sequence length="500" mass="58202">MLKKFIKRKLRNIISNEIERKSRSLYSGAFYNINVNGDLVITSGNMLEEEDKIEEFLFQALPVFSVTGQEDWNYYAKDRNSFIFTLLSIAKVNNVELYARVKRNRVKVASENLEKIDNLIKTAKCFELKLVFLDISFSKIINVWDEVLTNGRTYSVLRMNNLEYKKIDTDLLMEATKDKEVNAKLINKHSTPITVIENLPVDIVYTWVNDKDEDWRRMLIENVTNKDEIDWDRFHSIDELKYSLRSIFLHAPWVNKIYVLTNCKPPEWLLKDNDKVIFVDHIDVFPDANVLPNFNSHAIESCLHKINGLSENFIYFNDDVFLGRNVDKSLFIEGNKTSKSFLEPYGMVYGSLSTDNPDYLNASLNSKSLIESEYSLSPTQLHKHTPHSLRKSVLEELEIKFKDNFDLVRSAKFRTINDINITSFLYHHYSYINGRSCLGSEASCLVRESNIDKVESAIKKREYDFFCLNDGGGSSLNNEYHNKKIKLLNSLYSEKAPWEI</sequence>
<keyword evidence="2 6" id="KW-0808">Transferase</keyword>
<dbReference type="Pfam" id="PF11380">
    <property type="entry name" value="Stealth_CR2"/>
    <property type="match status" value="1"/>
</dbReference>
<feature type="domain" description="Stealth protein CR3 conserved region 3" evidence="5">
    <location>
        <begin position="383"/>
        <end position="429"/>
    </location>
</feature>
<dbReference type="STRING" id="1796497.GCE9029_01877"/>
<dbReference type="EMBL" id="FIZX01000001">
    <property type="protein sequence ID" value="CZF80141.1"/>
    <property type="molecule type" value="Genomic_DNA"/>
</dbReference>
<dbReference type="InterPro" id="IPR021520">
    <property type="entry name" value="Stealth_CR2"/>
</dbReference>
<evidence type="ECO:0000259" key="5">
    <source>
        <dbReference type="Pfam" id="PF17102"/>
    </source>
</evidence>
<dbReference type="PANTHER" id="PTHR24045">
    <property type="match status" value="1"/>
</dbReference>
<dbReference type="OrthoDB" id="9776077at2"/>
<evidence type="ECO:0000256" key="1">
    <source>
        <dbReference type="ARBA" id="ARBA00007583"/>
    </source>
</evidence>
<feature type="domain" description="Stealth protein CR2 conserved region 2" evidence="4">
    <location>
        <begin position="233"/>
        <end position="338"/>
    </location>
</feature>